<accession>A0AAE4FSI7</accession>
<protein>
    <submittedName>
        <fullName evidence="1">Uncharacterized protein</fullName>
    </submittedName>
</protein>
<organism evidence="1 2">
    <name type="scientific">Pseudocalidococcus azoricus BACA0444</name>
    <dbReference type="NCBI Taxonomy" id="2918990"/>
    <lineage>
        <taxon>Bacteria</taxon>
        <taxon>Bacillati</taxon>
        <taxon>Cyanobacteriota</taxon>
        <taxon>Cyanophyceae</taxon>
        <taxon>Acaryochloridales</taxon>
        <taxon>Thermosynechococcaceae</taxon>
        <taxon>Pseudocalidococcus</taxon>
        <taxon>Pseudocalidococcus azoricus</taxon>
    </lineage>
</organism>
<reference evidence="2" key="1">
    <citation type="submission" date="2023-07" db="EMBL/GenBank/DDBJ databases">
        <authorList>
            <person name="Luz R."/>
            <person name="Cordeiro R."/>
            <person name="Fonseca A."/>
            <person name="Goncalves V."/>
        </authorList>
    </citation>
    <scope>NUCLEOTIDE SEQUENCE [LARGE SCALE GENOMIC DNA]</scope>
    <source>
        <strain evidence="2">BACA0444</strain>
    </source>
</reference>
<evidence type="ECO:0000313" key="2">
    <source>
        <dbReference type="Proteomes" id="UP001268256"/>
    </source>
</evidence>
<name>A0AAE4FSI7_9CYAN</name>
<comment type="caution">
    <text evidence="1">The sequence shown here is derived from an EMBL/GenBank/DDBJ whole genome shotgun (WGS) entry which is preliminary data.</text>
</comment>
<proteinExistence type="predicted"/>
<keyword evidence="2" id="KW-1185">Reference proteome</keyword>
<dbReference type="RefSeq" id="WP_322878250.1">
    <property type="nucleotide sequence ID" value="NZ_JAVMIP010000008.1"/>
</dbReference>
<sequence>MASWERLEHEPQKAYGYFMAYRSLGLGRSLTGLLQAIRDNTVLLPEKNLSTLKRYFAQFDWQSRAKAWDDFQAELRLEIEIIESARHHREQSSQFRDTFNHLGKKQVALGNKMLSESERLLPISPSESCALAKAATTLIGMPGADAWAKSLAIDKLLEEYGID</sequence>
<dbReference type="EMBL" id="JAVMIP010000008">
    <property type="protein sequence ID" value="MDS3860993.1"/>
    <property type="molecule type" value="Genomic_DNA"/>
</dbReference>
<gene>
    <name evidence="1" type="ORF">RIF25_09245</name>
</gene>
<evidence type="ECO:0000313" key="1">
    <source>
        <dbReference type="EMBL" id="MDS3860993.1"/>
    </source>
</evidence>
<dbReference type="Proteomes" id="UP001268256">
    <property type="component" value="Unassembled WGS sequence"/>
</dbReference>
<dbReference type="AlphaFoldDB" id="A0AAE4FSI7"/>